<accession>A0A508YKR3</accession>
<dbReference type="InterPro" id="IPR048844">
    <property type="entry name" value="LpdD_chaperone-like"/>
</dbReference>
<dbReference type="Pfam" id="PF21758">
    <property type="entry name" value="PAC_bac"/>
    <property type="match status" value="1"/>
</dbReference>
<dbReference type="RefSeq" id="WP_005690889.1">
    <property type="nucleotide sequence ID" value="NZ_CABFNI010000001.1"/>
</dbReference>
<dbReference type="EMBL" id="JACCKI010000001">
    <property type="protein sequence ID" value="NZA03542.1"/>
    <property type="molecule type" value="Genomic_DNA"/>
</dbReference>
<evidence type="ECO:0000313" key="4">
    <source>
        <dbReference type="Proteomes" id="UP000307517"/>
    </source>
</evidence>
<comment type="caution">
    <text evidence="2">The sequence shown here is derived from an EMBL/GenBank/DDBJ whole genome shotgun (WGS) entry which is preliminary data.</text>
</comment>
<proteinExistence type="predicted"/>
<sequence>MSDYPVPTYTTTVTQSDVTLIATVTVIGRDLLITITGGDHPHIGDVLTLTKDQPIQTIRYPSHDNRFHKDDLLALPSAKALQPLLPGSCTILAGLHIDHISKVQIQAALDLSHKLAPELMTWLKHQTFATSRPHYYGPDESPA</sequence>
<evidence type="ECO:0000313" key="3">
    <source>
        <dbReference type="EMBL" id="THC79180.1"/>
    </source>
</evidence>
<dbReference type="Proteomes" id="UP000307517">
    <property type="component" value="Unassembled WGS sequence"/>
</dbReference>
<reference evidence="3 4" key="1">
    <citation type="submission" date="2019-04" db="EMBL/GenBank/DDBJ databases">
        <title>Genome Announcement to Ensure Probiotic Safety of Lactobacillus rhamnosus UBLR-58.</title>
        <authorList>
            <person name="Sulthana A."/>
            <person name="Lakshmi S.G."/>
            <person name="Madempudi R.S."/>
        </authorList>
    </citation>
    <scope>NUCLEOTIDE SEQUENCE [LARGE SCALE GENOMIC DNA]</scope>
    <source>
        <strain evidence="3 4">UBLR-58</strain>
    </source>
</reference>
<gene>
    <name evidence="3" type="ORF">E6L36_01360</name>
    <name evidence="2" type="ORF">H0N82_00050</name>
</gene>
<feature type="domain" description="Prenylated flavin chaperone LpdD-like" evidence="1">
    <location>
        <begin position="15"/>
        <end position="124"/>
    </location>
</feature>
<name>A0A508YKR3_LACRH</name>
<evidence type="ECO:0000313" key="2">
    <source>
        <dbReference type="EMBL" id="NZA03542.1"/>
    </source>
</evidence>
<protein>
    <submittedName>
        <fullName evidence="2">Amino acid decarboxylase</fullName>
    </submittedName>
</protein>
<reference evidence="2 5" key="2">
    <citation type="submission" date="2020-07" db="EMBL/GenBank/DDBJ databases">
        <title>Organ Donor 1.</title>
        <authorList>
            <person name="Marsh A.J."/>
            <person name="Azcarate-Peril M.A."/>
        </authorList>
    </citation>
    <scope>NUCLEOTIDE SEQUENCE [LARGE SCALE GENOMIC DNA]</scope>
    <source>
        <strain evidence="2 5">AMC0712</strain>
    </source>
</reference>
<evidence type="ECO:0000313" key="5">
    <source>
        <dbReference type="Proteomes" id="UP000552935"/>
    </source>
</evidence>
<dbReference type="EMBL" id="SSHM01000001">
    <property type="protein sequence ID" value="THC79180.1"/>
    <property type="molecule type" value="Genomic_DNA"/>
</dbReference>
<dbReference type="AlphaFoldDB" id="A0A508YKR3"/>
<dbReference type="Proteomes" id="UP000552935">
    <property type="component" value="Unassembled WGS sequence"/>
</dbReference>
<evidence type="ECO:0000259" key="1">
    <source>
        <dbReference type="Pfam" id="PF21758"/>
    </source>
</evidence>
<organism evidence="2 5">
    <name type="scientific">Lacticaseibacillus rhamnosus</name>
    <name type="common">Lactobacillus rhamnosus</name>
    <dbReference type="NCBI Taxonomy" id="47715"/>
    <lineage>
        <taxon>Bacteria</taxon>
        <taxon>Bacillati</taxon>
        <taxon>Bacillota</taxon>
        <taxon>Bacilli</taxon>
        <taxon>Lactobacillales</taxon>
        <taxon>Lactobacillaceae</taxon>
        <taxon>Lacticaseibacillus</taxon>
    </lineage>
</organism>